<evidence type="ECO:0000313" key="1">
    <source>
        <dbReference type="EMBL" id="MBX51230.1"/>
    </source>
</evidence>
<proteinExistence type="predicted"/>
<sequence length="51" mass="5816">MVEQSVQYQNTSSYLTNSHQFPYLAPIHITVCVDGDRESNRDGYCKTCSKT</sequence>
<accession>A0A2P2P8Z0</accession>
<protein>
    <submittedName>
        <fullName evidence="1">Uncharacterized protein</fullName>
    </submittedName>
</protein>
<dbReference type="AlphaFoldDB" id="A0A2P2P8Z0"/>
<dbReference type="EMBL" id="GGEC01070746">
    <property type="protein sequence ID" value="MBX51230.1"/>
    <property type="molecule type" value="Transcribed_RNA"/>
</dbReference>
<organism evidence="1">
    <name type="scientific">Rhizophora mucronata</name>
    <name type="common">Asiatic mangrove</name>
    <dbReference type="NCBI Taxonomy" id="61149"/>
    <lineage>
        <taxon>Eukaryota</taxon>
        <taxon>Viridiplantae</taxon>
        <taxon>Streptophyta</taxon>
        <taxon>Embryophyta</taxon>
        <taxon>Tracheophyta</taxon>
        <taxon>Spermatophyta</taxon>
        <taxon>Magnoliopsida</taxon>
        <taxon>eudicotyledons</taxon>
        <taxon>Gunneridae</taxon>
        <taxon>Pentapetalae</taxon>
        <taxon>rosids</taxon>
        <taxon>fabids</taxon>
        <taxon>Malpighiales</taxon>
        <taxon>Rhizophoraceae</taxon>
        <taxon>Rhizophora</taxon>
    </lineage>
</organism>
<name>A0A2P2P8Z0_RHIMU</name>
<reference evidence="1" key="1">
    <citation type="submission" date="2018-02" db="EMBL/GenBank/DDBJ databases">
        <title>Rhizophora mucronata_Transcriptome.</title>
        <authorList>
            <person name="Meera S.P."/>
            <person name="Sreeshan A."/>
            <person name="Augustine A."/>
        </authorList>
    </citation>
    <scope>NUCLEOTIDE SEQUENCE</scope>
    <source>
        <tissue evidence="1">Leaf</tissue>
    </source>
</reference>